<dbReference type="SMART" id="SM00448">
    <property type="entry name" value="REC"/>
    <property type="match status" value="1"/>
</dbReference>
<keyword evidence="3" id="KW-0805">Transcription regulation</keyword>
<gene>
    <name evidence="11" type="ordered locus">Hoch_2606</name>
</gene>
<sequence length="501" mass="54300">MVGNDGRGQQLWDPSKVVLVVDDESGIVDSLTKIFQREGLRVLGASDGAEGLELLRKHRVGVLLTDLMMPHTTGMDLLKAAKTVAPETEVVLMTAYGTVETAVQAMKEGAYDFVTKPLKRAHVVRIVKNALEKQSLVVENRVLRAQLAEQRSRAVIGSSLAWRRTMDIVHQAAPSDATVLLLGESGTGKELLARSLHEGSARADKPFIAINCAAIPESILEGELFGYEKGAFTGATSSREGRFEAASGGTLFLDEVGEMPRHVQVKLLRVLQEGEIERLGGSGRTRPIDIRLIAATNVELAKAVQEGRFREDLYYRLNVISIAVPPLRERRDDIPLLVQHFLQVYADKNGKFMAGCTQDALDRLCRYAWPGNVRELENAVERAVVLSRGEVLDEAALPFEVRSGEGALAEAAGAGDPGGALRFAVGTPLAEIEMAVIHETLRHTKGDKRLAAKLLGIATRTIYRRLEAEGDKGGDESGNDAVESIDSHRGGRGPSLPEGEP</sequence>
<keyword evidence="5" id="KW-0010">Activator</keyword>
<dbReference type="SUPFAM" id="SSF52172">
    <property type="entry name" value="CheY-like"/>
    <property type="match status" value="1"/>
</dbReference>
<accession>D0LLW1</accession>
<dbReference type="InterPro" id="IPR002197">
    <property type="entry name" value="HTH_Fis"/>
</dbReference>
<dbReference type="CDD" id="cd00009">
    <property type="entry name" value="AAA"/>
    <property type="match status" value="1"/>
</dbReference>
<dbReference type="GO" id="GO:0000160">
    <property type="term" value="P:phosphorelay signal transduction system"/>
    <property type="evidence" value="ECO:0007669"/>
    <property type="project" value="InterPro"/>
</dbReference>
<feature type="region of interest" description="Disordered" evidence="8">
    <location>
        <begin position="468"/>
        <end position="501"/>
    </location>
</feature>
<evidence type="ECO:0000256" key="4">
    <source>
        <dbReference type="ARBA" id="ARBA00023125"/>
    </source>
</evidence>
<dbReference type="InterPro" id="IPR001789">
    <property type="entry name" value="Sig_transdc_resp-reg_receiver"/>
</dbReference>
<dbReference type="Gene3D" id="1.10.10.60">
    <property type="entry name" value="Homeodomain-like"/>
    <property type="match status" value="1"/>
</dbReference>
<keyword evidence="7" id="KW-0597">Phosphoprotein</keyword>
<dbReference type="SMART" id="SM00382">
    <property type="entry name" value="AAA"/>
    <property type="match status" value="1"/>
</dbReference>
<dbReference type="Pfam" id="PF02954">
    <property type="entry name" value="HTH_8"/>
    <property type="match status" value="1"/>
</dbReference>
<dbReference type="SUPFAM" id="SSF52540">
    <property type="entry name" value="P-loop containing nucleoside triphosphate hydrolases"/>
    <property type="match status" value="1"/>
</dbReference>
<keyword evidence="12" id="KW-1185">Reference proteome</keyword>
<dbReference type="Proteomes" id="UP000001880">
    <property type="component" value="Chromosome"/>
</dbReference>
<keyword evidence="6" id="KW-0804">Transcription</keyword>
<evidence type="ECO:0000256" key="3">
    <source>
        <dbReference type="ARBA" id="ARBA00023015"/>
    </source>
</evidence>
<dbReference type="InterPro" id="IPR002078">
    <property type="entry name" value="Sigma_54_int"/>
</dbReference>
<dbReference type="HOGENOM" id="CLU_000445_0_6_7"/>
<evidence type="ECO:0000313" key="11">
    <source>
        <dbReference type="EMBL" id="ACY15139.1"/>
    </source>
</evidence>
<reference evidence="11 12" key="1">
    <citation type="journal article" date="2010" name="Stand. Genomic Sci.">
        <title>Complete genome sequence of Haliangium ochraceum type strain (SMP-2).</title>
        <authorList>
            <consortium name="US DOE Joint Genome Institute (JGI-PGF)"/>
            <person name="Ivanova N."/>
            <person name="Daum C."/>
            <person name="Lang E."/>
            <person name="Abt B."/>
            <person name="Kopitz M."/>
            <person name="Saunders E."/>
            <person name="Lapidus A."/>
            <person name="Lucas S."/>
            <person name="Glavina Del Rio T."/>
            <person name="Nolan M."/>
            <person name="Tice H."/>
            <person name="Copeland A."/>
            <person name="Cheng J.F."/>
            <person name="Chen F."/>
            <person name="Bruce D."/>
            <person name="Goodwin L."/>
            <person name="Pitluck S."/>
            <person name="Mavromatis K."/>
            <person name="Pati A."/>
            <person name="Mikhailova N."/>
            <person name="Chen A."/>
            <person name="Palaniappan K."/>
            <person name="Land M."/>
            <person name="Hauser L."/>
            <person name="Chang Y.J."/>
            <person name="Jeffries C.D."/>
            <person name="Detter J.C."/>
            <person name="Brettin T."/>
            <person name="Rohde M."/>
            <person name="Goker M."/>
            <person name="Bristow J."/>
            <person name="Markowitz V."/>
            <person name="Eisen J.A."/>
            <person name="Hugenholtz P."/>
            <person name="Kyrpides N.C."/>
            <person name="Klenk H.P."/>
        </authorList>
    </citation>
    <scope>NUCLEOTIDE SEQUENCE [LARGE SCALE GENOMIC DNA]</scope>
    <source>
        <strain evidence="12">DSM 14365 / CIP 107738 / JCM 11303 / AJ 13395 / SMP-2</strain>
    </source>
</reference>
<keyword evidence="4" id="KW-0238">DNA-binding</keyword>
<dbReference type="GO" id="GO:0006355">
    <property type="term" value="P:regulation of DNA-templated transcription"/>
    <property type="evidence" value="ECO:0007669"/>
    <property type="project" value="InterPro"/>
</dbReference>
<evidence type="ECO:0000259" key="10">
    <source>
        <dbReference type="PROSITE" id="PS50110"/>
    </source>
</evidence>
<dbReference type="InterPro" id="IPR027417">
    <property type="entry name" value="P-loop_NTPase"/>
</dbReference>
<dbReference type="InterPro" id="IPR011006">
    <property type="entry name" value="CheY-like_superfamily"/>
</dbReference>
<evidence type="ECO:0000256" key="1">
    <source>
        <dbReference type="ARBA" id="ARBA00022741"/>
    </source>
</evidence>
<dbReference type="KEGG" id="hoh:Hoch_2606"/>
<dbReference type="EMBL" id="CP001804">
    <property type="protein sequence ID" value="ACY15139.1"/>
    <property type="molecule type" value="Genomic_DNA"/>
</dbReference>
<evidence type="ECO:0000256" key="6">
    <source>
        <dbReference type="ARBA" id="ARBA00023163"/>
    </source>
</evidence>
<dbReference type="InterPro" id="IPR009057">
    <property type="entry name" value="Homeodomain-like_sf"/>
</dbReference>
<dbReference type="Pfam" id="PF25601">
    <property type="entry name" value="AAA_lid_14"/>
    <property type="match status" value="1"/>
</dbReference>
<dbReference type="eggNOG" id="COG2204">
    <property type="taxonomic scope" value="Bacteria"/>
</dbReference>
<feature type="domain" description="Sigma-54 factor interaction" evidence="9">
    <location>
        <begin position="155"/>
        <end position="385"/>
    </location>
</feature>
<dbReference type="Gene3D" id="1.10.8.60">
    <property type="match status" value="1"/>
</dbReference>
<dbReference type="STRING" id="502025.Hoch_2606"/>
<dbReference type="InterPro" id="IPR025943">
    <property type="entry name" value="Sigma_54_int_dom_ATP-bd_2"/>
</dbReference>
<feature type="domain" description="Response regulatory" evidence="10">
    <location>
        <begin position="17"/>
        <end position="131"/>
    </location>
</feature>
<dbReference type="PANTHER" id="PTHR32071:SF117">
    <property type="entry name" value="PTS-DEPENDENT DIHYDROXYACETONE KINASE OPERON REGULATORY PROTEIN-RELATED"/>
    <property type="match status" value="1"/>
</dbReference>
<dbReference type="GO" id="GO:0043565">
    <property type="term" value="F:sequence-specific DNA binding"/>
    <property type="evidence" value="ECO:0007669"/>
    <property type="project" value="InterPro"/>
</dbReference>
<organism evidence="11 12">
    <name type="scientific">Haliangium ochraceum (strain DSM 14365 / JCM 11303 / SMP-2)</name>
    <dbReference type="NCBI Taxonomy" id="502025"/>
    <lineage>
        <taxon>Bacteria</taxon>
        <taxon>Pseudomonadati</taxon>
        <taxon>Myxococcota</taxon>
        <taxon>Polyangia</taxon>
        <taxon>Haliangiales</taxon>
        <taxon>Kofleriaceae</taxon>
        <taxon>Haliangium</taxon>
    </lineage>
</organism>
<dbReference type="FunFam" id="3.40.50.300:FF:000006">
    <property type="entry name" value="DNA-binding transcriptional regulator NtrC"/>
    <property type="match status" value="1"/>
</dbReference>
<dbReference type="Pfam" id="PF00072">
    <property type="entry name" value="Response_reg"/>
    <property type="match status" value="1"/>
</dbReference>
<evidence type="ECO:0000256" key="5">
    <source>
        <dbReference type="ARBA" id="ARBA00023159"/>
    </source>
</evidence>
<dbReference type="GO" id="GO:0005524">
    <property type="term" value="F:ATP binding"/>
    <property type="evidence" value="ECO:0007669"/>
    <property type="project" value="UniProtKB-KW"/>
</dbReference>
<name>D0LLW1_HALO1</name>
<dbReference type="FunFam" id="1.10.8.60:FF:000014">
    <property type="entry name" value="DNA-binding transcriptional regulator NtrC"/>
    <property type="match status" value="1"/>
</dbReference>
<evidence type="ECO:0000256" key="7">
    <source>
        <dbReference type="PROSITE-ProRule" id="PRU00169"/>
    </source>
</evidence>
<dbReference type="Pfam" id="PF00158">
    <property type="entry name" value="Sigma54_activat"/>
    <property type="match status" value="1"/>
</dbReference>
<dbReference type="PANTHER" id="PTHR32071">
    <property type="entry name" value="TRANSCRIPTIONAL REGULATORY PROTEIN"/>
    <property type="match status" value="1"/>
</dbReference>
<evidence type="ECO:0000259" key="9">
    <source>
        <dbReference type="PROSITE" id="PS50045"/>
    </source>
</evidence>
<dbReference type="AlphaFoldDB" id="D0LLW1"/>
<dbReference type="Gene3D" id="3.40.50.300">
    <property type="entry name" value="P-loop containing nucleotide triphosphate hydrolases"/>
    <property type="match status" value="1"/>
</dbReference>
<keyword evidence="2" id="KW-0067">ATP-binding</keyword>
<evidence type="ECO:0000256" key="2">
    <source>
        <dbReference type="ARBA" id="ARBA00022840"/>
    </source>
</evidence>
<dbReference type="PROSITE" id="PS00676">
    <property type="entry name" value="SIGMA54_INTERACT_2"/>
    <property type="match status" value="1"/>
</dbReference>
<dbReference type="InterPro" id="IPR003593">
    <property type="entry name" value="AAA+_ATPase"/>
</dbReference>
<feature type="modified residue" description="4-aspartylphosphate" evidence="7">
    <location>
        <position position="66"/>
    </location>
</feature>
<dbReference type="Gene3D" id="3.40.50.2300">
    <property type="match status" value="1"/>
</dbReference>
<dbReference type="InterPro" id="IPR058031">
    <property type="entry name" value="AAA_lid_NorR"/>
</dbReference>
<protein>
    <submittedName>
        <fullName evidence="11">Two component, sigma54 specific, transcriptional regulator, Fis family</fullName>
    </submittedName>
</protein>
<dbReference type="PROSITE" id="PS00688">
    <property type="entry name" value="SIGMA54_INTERACT_3"/>
    <property type="match status" value="1"/>
</dbReference>
<keyword evidence="1" id="KW-0547">Nucleotide-binding</keyword>
<dbReference type="InterPro" id="IPR025662">
    <property type="entry name" value="Sigma_54_int_dom_ATP-bd_1"/>
</dbReference>
<dbReference type="PROSITE" id="PS50110">
    <property type="entry name" value="RESPONSE_REGULATORY"/>
    <property type="match status" value="1"/>
</dbReference>
<dbReference type="PROSITE" id="PS00675">
    <property type="entry name" value="SIGMA54_INTERACT_1"/>
    <property type="match status" value="1"/>
</dbReference>
<evidence type="ECO:0000313" key="12">
    <source>
        <dbReference type="Proteomes" id="UP000001880"/>
    </source>
</evidence>
<dbReference type="InterPro" id="IPR025944">
    <property type="entry name" value="Sigma_54_int_dom_CS"/>
</dbReference>
<evidence type="ECO:0000256" key="8">
    <source>
        <dbReference type="SAM" id="MobiDB-lite"/>
    </source>
</evidence>
<dbReference type="PROSITE" id="PS50045">
    <property type="entry name" value="SIGMA54_INTERACT_4"/>
    <property type="match status" value="1"/>
</dbReference>
<dbReference type="SUPFAM" id="SSF46689">
    <property type="entry name" value="Homeodomain-like"/>
    <property type="match status" value="1"/>
</dbReference>
<proteinExistence type="predicted"/>